<proteinExistence type="predicted"/>
<feature type="region of interest" description="Disordered" evidence="1">
    <location>
        <begin position="247"/>
        <end position="282"/>
    </location>
</feature>
<evidence type="ECO:0000313" key="3">
    <source>
        <dbReference type="EMBL" id="CCH40744.1"/>
    </source>
</evidence>
<dbReference type="PROSITE" id="PS50073">
    <property type="entry name" value="COPPER_FIST_2"/>
    <property type="match status" value="1"/>
</dbReference>
<protein>
    <submittedName>
        <fullName evidence="3">Midasin</fullName>
    </submittedName>
</protein>
<feature type="region of interest" description="Disordered" evidence="1">
    <location>
        <begin position="178"/>
        <end position="204"/>
    </location>
</feature>
<dbReference type="Gene3D" id="3.90.430.10">
    <property type="entry name" value="Copper fist DNA-binding domain"/>
    <property type="match status" value="1"/>
</dbReference>
<dbReference type="GO" id="GO:0003700">
    <property type="term" value="F:DNA-binding transcription factor activity"/>
    <property type="evidence" value="ECO:0007669"/>
    <property type="project" value="InterPro"/>
</dbReference>
<dbReference type="GO" id="GO:0005634">
    <property type="term" value="C:nucleus"/>
    <property type="evidence" value="ECO:0007669"/>
    <property type="project" value="InterPro"/>
</dbReference>
<dbReference type="STRING" id="1206466.K0KHA4"/>
<reference evidence="3 4" key="1">
    <citation type="journal article" date="2012" name="Eukaryot. Cell">
        <title>Draft genome sequence of Wickerhamomyces ciferrii NRRL Y-1031 F-60-10.</title>
        <authorList>
            <person name="Schneider J."/>
            <person name="Andrea H."/>
            <person name="Blom J."/>
            <person name="Jaenicke S."/>
            <person name="Ruckert C."/>
            <person name="Schorsch C."/>
            <person name="Szczepanowski R."/>
            <person name="Farwick M."/>
            <person name="Goesmann A."/>
            <person name="Puhler A."/>
            <person name="Schaffer S."/>
            <person name="Tauch A."/>
            <person name="Kohler T."/>
            <person name="Brinkrolf K."/>
        </authorList>
    </citation>
    <scope>NUCLEOTIDE SEQUENCE [LARGE SCALE GENOMIC DNA]</scope>
    <source>
        <strain evidence="4">ATCC 14091 / BCRC 22168 / CBS 111 / JCM 3599 / NBRC 0793 / NRRL Y-1031 F-60-10</strain>
    </source>
</reference>
<feature type="domain" description="Copper-fist" evidence="2">
    <location>
        <begin position="1"/>
        <end position="53"/>
    </location>
</feature>
<dbReference type="AlphaFoldDB" id="K0KHA4"/>
<feature type="compositionally biased region" description="Acidic residues" evidence="1">
    <location>
        <begin position="465"/>
        <end position="482"/>
    </location>
</feature>
<dbReference type="GO" id="GO:0005507">
    <property type="term" value="F:copper ion binding"/>
    <property type="evidence" value="ECO:0007669"/>
    <property type="project" value="InterPro"/>
</dbReference>
<dbReference type="GO" id="GO:0003677">
    <property type="term" value="F:DNA binding"/>
    <property type="evidence" value="ECO:0007669"/>
    <property type="project" value="InterPro"/>
</dbReference>
<sequence>MVQGKHIKISCQVCIKGHRTKDCNHKSIIEPNDPGYNGSRGCLEVISKKGRRKSRIPDQIGGVGLGKVTLNPNNDKFILIEAKLVPKLNDWCPNSKNFKYECEYPCCKKKSKELYINEETSSFLRVPQYCDLTSIEDAKKIGTPVSYKDLPSDFLHNDVNFHSIAQLYPDKSDYSDQDINPYAGIVSNPNPQSSNNSPLPQNVQSKNNAKLATSLNTNSIIPSYSAELNYQVPSATNTSPLNFNLNGDTNQQYHNNQNNNHYQNSNHINNHYNNRNYSNVNSSINQNQNLINHQNPSFFGVNGSSNPTYNNHLAHNNQNFQELEFIHEHPSNIHDVESSDNESGDDDDSDESGDDNESNESDGSDEESEEIESGDDDESDESDEDVESEDEIENDDDNESNESNESDESDESDEEIEESEKGEENEDDSDTIAVSDDSDTIMIDGDEDQDDEDKGNDIYTNNSQSDEDDEDEDDDEFEDEEDLPKFYISPEQQRKLNLARRFRQLLENKSLLQNPYSNDIDLEFTSIYDVNKEIRLVEERIEATKRNGKNYDQYSNHVISTTTSVTKCNNAQNSNGFRCGSML</sequence>
<name>K0KHA4_WICCF</name>
<evidence type="ECO:0000313" key="4">
    <source>
        <dbReference type="Proteomes" id="UP000009328"/>
    </source>
</evidence>
<feature type="region of interest" description="Disordered" evidence="1">
    <location>
        <begin position="333"/>
        <end position="490"/>
    </location>
</feature>
<feature type="compositionally biased region" description="Low complexity" evidence="1">
    <location>
        <begin position="186"/>
        <end position="204"/>
    </location>
</feature>
<gene>
    <name evidence="3" type="ORF">BN7_278</name>
</gene>
<dbReference type="Proteomes" id="UP000009328">
    <property type="component" value="Unassembled WGS sequence"/>
</dbReference>
<keyword evidence="4" id="KW-1185">Reference proteome</keyword>
<dbReference type="SUPFAM" id="SSF57879">
    <property type="entry name" value="Zinc domain conserved in yeast copper-regulated transcription factors"/>
    <property type="match status" value="1"/>
</dbReference>
<dbReference type="InterPro" id="IPR001083">
    <property type="entry name" value="Cu_fist_DNA-bd_dom"/>
</dbReference>
<dbReference type="EMBL" id="CAIF01000005">
    <property type="protein sequence ID" value="CCH40744.1"/>
    <property type="molecule type" value="Genomic_DNA"/>
</dbReference>
<feature type="compositionally biased region" description="Low complexity" evidence="1">
    <location>
        <begin position="250"/>
        <end position="282"/>
    </location>
</feature>
<evidence type="ECO:0000259" key="2">
    <source>
        <dbReference type="PROSITE" id="PS50073"/>
    </source>
</evidence>
<comment type="caution">
    <text evidence="3">The sequence shown here is derived from an EMBL/GenBank/DDBJ whole genome shotgun (WGS) entry which is preliminary data.</text>
</comment>
<evidence type="ECO:0000256" key="1">
    <source>
        <dbReference type="SAM" id="MobiDB-lite"/>
    </source>
</evidence>
<feature type="compositionally biased region" description="Acidic residues" evidence="1">
    <location>
        <begin position="338"/>
        <end position="454"/>
    </location>
</feature>
<organism evidence="3 4">
    <name type="scientific">Wickerhamomyces ciferrii (strain ATCC 14091 / BCRC 22168 / CBS 111 / JCM 3599 / NBRC 0793 / NRRL Y-1031 F-60-10)</name>
    <name type="common">Yeast</name>
    <name type="synonym">Pichia ciferrii</name>
    <dbReference type="NCBI Taxonomy" id="1206466"/>
    <lineage>
        <taxon>Eukaryota</taxon>
        <taxon>Fungi</taxon>
        <taxon>Dikarya</taxon>
        <taxon>Ascomycota</taxon>
        <taxon>Saccharomycotina</taxon>
        <taxon>Saccharomycetes</taxon>
        <taxon>Phaffomycetales</taxon>
        <taxon>Wickerhamomycetaceae</taxon>
        <taxon>Wickerhamomyces</taxon>
    </lineage>
</organism>
<accession>K0KHA4</accession>
<dbReference type="SMART" id="SM01090">
    <property type="entry name" value="Copper-fist"/>
    <property type="match status" value="1"/>
</dbReference>
<dbReference type="eggNOG" id="ENOG502RYNN">
    <property type="taxonomic scope" value="Eukaryota"/>
</dbReference>
<dbReference type="InterPro" id="IPR036395">
    <property type="entry name" value="Cu_fist_DNA-bd_dom_sf"/>
</dbReference>
<dbReference type="InParanoid" id="K0KHA4"/>
<dbReference type="HOGENOM" id="CLU_467854_0_0_1"/>